<keyword evidence="3" id="KW-0949">S-adenosyl-L-methionine</keyword>
<dbReference type="InterPro" id="IPR029063">
    <property type="entry name" value="SAM-dependent_MTases_sf"/>
</dbReference>
<dbReference type="SUPFAM" id="SSF53335">
    <property type="entry name" value="S-adenosyl-L-methionine-dependent methyltransferases"/>
    <property type="match status" value="1"/>
</dbReference>
<evidence type="ECO:0000313" key="7">
    <source>
        <dbReference type="Proteomes" id="UP000199071"/>
    </source>
</evidence>
<protein>
    <submittedName>
        <fullName evidence="6">23S rRNA (Cytosine1962-C5)-methyltransferase</fullName>
    </submittedName>
</protein>
<gene>
    <name evidence="6" type="ORF">SAMN02982931_04482</name>
</gene>
<dbReference type="GO" id="GO:0032259">
    <property type="term" value="P:methylation"/>
    <property type="evidence" value="ECO:0007669"/>
    <property type="project" value="UniProtKB-KW"/>
</dbReference>
<name>A0A1G6EG53_9HYPH</name>
<dbReference type="RefSeq" id="WP_425285043.1">
    <property type="nucleotide sequence ID" value="NZ_FMXQ01000012.1"/>
</dbReference>
<dbReference type="PANTHER" id="PTHR43042">
    <property type="entry name" value="SAM-DEPENDENT METHYLTRANSFERASE"/>
    <property type="match status" value="1"/>
</dbReference>
<keyword evidence="7" id="KW-1185">Reference proteome</keyword>
<proteinExistence type="predicted"/>
<keyword evidence="2 6" id="KW-0808">Transferase</keyword>
<evidence type="ECO:0000259" key="5">
    <source>
        <dbReference type="Pfam" id="PF10672"/>
    </source>
</evidence>
<dbReference type="STRING" id="665467.SAMN02982931_04482"/>
<organism evidence="6 7">
    <name type="scientific">Bauldia litoralis</name>
    <dbReference type="NCBI Taxonomy" id="665467"/>
    <lineage>
        <taxon>Bacteria</taxon>
        <taxon>Pseudomonadati</taxon>
        <taxon>Pseudomonadota</taxon>
        <taxon>Alphaproteobacteria</taxon>
        <taxon>Hyphomicrobiales</taxon>
        <taxon>Kaistiaceae</taxon>
        <taxon>Bauldia</taxon>
    </lineage>
</organism>
<feature type="region of interest" description="Disordered" evidence="4">
    <location>
        <begin position="1"/>
        <end position="25"/>
    </location>
</feature>
<dbReference type="GO" id="GO:0008168">
    <property type="term" value="F:methyltransferase activity"/>
    <property type="evidence" value="ECO:0007669"/>
    <property type="project" value="UniProtKB-KW"/>
</dbReference>
<evidence type="ECO:0000256" key="1">
    <source>
        <dbReference type="ARBA" id="ARBA00022603"/>
    </source>
</evidence>
<dbReference type="Pfam" id="PF10672">
    <property type="entry name" value="Methyltrans_SAM"/>
    <property type="match status" value="1"/>
</dbReference>
<evidence type="ECO:0000256" key="4">
    <source>
        <dbReference type="SAM" id="MobiDB-lite"/>
    </source>
</evidence>
<accession>A0A1G6EG53</accession>
<dbReference type="CDD" id="cd02440">
    <property type="entry name" value="AdoMet_MTases"/>
    <property type="match status" value="1"/>
</dbReference>
<dbReference type="Proteomes" id="UP000199071">
    <property type="component" value="Unassembled WGS sequence"/>
</dbReference>
<sequence>MTASTTQRNDLASAATRPARRPRMQAPVMLETEGWADYALLDSGHGRKLERYGRYRVVRPEEQALWTPRMDASVWDAADATFVGIGDEETDGRWRMKTPVGDTWPMRYDDIGFLGRFTAFRHVGVFPEQATHWQWLAERIAAANRPTKVLNLFGYTGLASLVAARAGAEVVHIDASKKAIGWARENQVEAGLPDLPIRWICEDAVKFVAREERRGNRYDGIILDPPKFGRGPKGEVWDIFAALPDMLRACAGLLTDNPSFLILTAYSIRSSFLSMHELTAEALAGRDGVVESGELVIREEGGGRALSTSLFSRWSADG</sequence>
<dbReference type="PANTHER" id="PTHR43042:SF2">
    <property type="entry name" value="SAM-DEPENDENT METHYLTRANSFERASE"/>
    <property type="match status" value="1"/>
</dbReference>
<evidence type="ECO:0000313" key="6">
    <source>
        <dbReference type="EMBL" id="SDB56433.1"/>
    </source>
</evidence>
<evidence type="ECO:0000256" key="2">
    <source>
        <dbReference type="ARBA" id="ARBA00022679"/>
    </source>
</evidence>
<keyword evidence="1 6" id="KW-0489">Methyltransferase</keyword>
<feature type="compositionally biased region" description="Polar residues" evidence="4">
    <location>
        <begin position="1"/>
        <end position="10"/>
    </location>
</feature>
<dbReference type="InterPro" id="IPR019614">
    <property type="entry name" value="SAM-dep_methyl-trfase"/>
</dbReference>
<dbReference type="Gene3D" id="2.60.40.1180">
    <property type="entry name" value="Golgi alpha-mannosidase II"/>
    <property type="match status" value="1"/>
</dbReference>
<dbReference type="Gene3D" id="3.40.50.150">
    <property type="entry name" value="Vaccinia Virus protein VP39"/>
    <property type="match status" value="1"/>
</dbReference>
<evidence type="ECO:0000256" key="3">
    <source>
        <dbReference type="ARBA" id="ARBA00022691"/>
    </source>
</evidence>
<reference evidence="6 7" key="1">
    <citation type="submission" date="2016-10" db="EMBL/GenBank/DDBJ databases">
        <authorList>
            <person name="de Groot N.N."/>
        </authorList>
    </citation>
    <scope>NUCLEOTIDE SEQUENCE [LARGE SCALE GENOMIC DNA]</scope>
    <source>
        <strain evidence="6 7">ATCC 35022</strain>
    </source>
</reference>
<feature type="domain" description="S-adenosylmethionine-dependent methyltransferase" evidence="5">
    <location>
        <begin position="97"/>
        <end position="248"/>
    </location>
</feature>
<dbReference type="EMBL" id="FMXQ01000012">
    <property type="protein sequence ID" value="SDB56433.1"/>
    <property type="molecule type" value="Genomic_DNA"/>
</dbReference>
<dbReference type="AlphaFoldDB" id="A0A1G6EG53"/>
<dbReference type="InterPro" id="IPR013780">
    <property type="entry name" value="Glyco_hydro_b"/>
</dbReference>